<feature type="compositionally biased region" description="Basic and acidic residues" evidence="5">
    <location>
        <begin position="66"/>
        <end position="76"/>
    </location>
</feature>
<feature type="region of interest" description="Disordered" evidence="5">
    <location>
        <begin position="412"/>
        <end position="444"/>
    </location>
</feature>
<name>A0AAF0AWN5_9SCHI</name>
<dbReference type="InterPro" id="IPR038286">
    <property type="entry name" value="IPK_sf"/>
</dbReference>
<feature type="region of interest" description="Disordered" evidence="5">
    <location>
        <begin position="37"/>
        <end position="333"/>
    </location>
</feature>
<evidence type="ECO:0000256" key="3">
    <source>
        <dbReference type="ARBA" id="ARBA00022777"/>
    </source>
</evidence>
<evidence type="ECO:0000256" key="2">
    <source>
        <dbReference type="ARBA" id="ARBA00022679"/>
    </source>
</evidence>
<evidence type="ECO:0000313" key="7">
    <source>
        <dbReference type="Proteomes" id="UP001212411"/>
    </source>
</evidence>
<keyword evidence="7" id="KW-1185">Reference proteome</keyword>
<feature type="compositionally biased region" description="Basic residues" evidence="5">
    <location>
        <begin position="537"/>
        <end position="546"/>
    </location>
</feature>
<dbReference type="InterPro" id="IPR005522">
    <property type="entry name" value="IPK"/>
</dbReference>
<dbReference type="GO" id="GO:0008440">
    <property type="term" value="F:inositol-1,4,5-trisphosphate 3-kinase activity"/>
    <property type="evidence" value="ECO:0007669"/>
    <property type="project" value="TreeGrafter"/>
</dbReference>
<dbReference type="RefSeq" id="XP_056039169.1">
    <property type="nucleotide sequence ID" value="XM_056183050.1"/>
</dbReference>
<dbReference type="SUPFAM" id="SSF56104">
    <property type="entry name" value="SAICAR synthase-like"/>
    <property type="match status" value="1"/>
</dbReference>
<sequence length="995" mass="112740">MQNTSKCYLPSSCGGRDVEYPERRLEKVKCPESGFLAKEMKNREPNSDFSLQKSTHPSKVLSSGRRRSDQFSKSDFENNVPRNLSSVHHAAVSSHPSYPQINEPQSRTAPLSRRSSDQYRLHSPNDQQVSFHESLKDLLQTTDSTDMHPPSPFSTTEPSIQIQESSSLDPDANDSQASPDVHPARKASKSLRVFASSTLNTKDGNNNTLHPVPESDSVGRASPAVPDQSAKYSHQNYHSNSTPGFLEPNVSNTNPQDSLTATPKVSRGRKEGSTNSKTTATYIPHHPSTKSSQHLPLLPDASFEFDRSLSRPRSSPLSTPRSSFSSKSSSPPDENPFFNWNVDYPITVQLEPFKHQVGGHTAFFRFSRRAVCKPLTRNENTFYETIETCHPELLPFIPKYIGVLNVTHTETDQNKEDTDAAGKDQDVSQSSSKTHKKNIYGQSQRQTCGYIPEVSVEQNRHIFPEWMLPDHSRYGAGKNHHNKSSSLDDRPSSNNPDSPQPRKTPWGTTLINRKLREQVLKEVFAPKHARQSLASRYKLRNTHRSSRPSVFRDNTVNVFPYDNNSRSRRNSEADPNKSLSCSVEDKCYDMCTAVDEENEEMDYDPLSKQNKCPRNQRRYSSDAVWEEPESNEFPRLSEMLGDYECKPGLPKSSKYIEYSKKMQAQKNASEVPMFDMDNEDSFEDPPPLEAVDNSLADDRAHRTTSFPMLSKALPEEHEESKHSEEDLDALLRSTQIERYIVIEDLTSGMNRPCVLDVKMGTRQYGIMATEKKKASQTKKCAMTTSRVLGVRICGMQVWHSRFQSYTFEDKYVGRDIKAGEEFQLALMRFLGWTEEDEDNEHVLILHIPAILRKLRHLEQIVRLLRGSRLYASSLLFIYDGEPSPNNGSSSSLDHEGATPREIDIRIVDFANCVFAEDKNMLSDATCPPQHPDSYDKGYVRGLRTLRLYFSKIYRESKGMHVAERGYEDNFTEACDELGEEFDFPDEDAACGDAST</sequence>
<feature type="compositionally biased region" description="Polar residues" evidence="5">
    <location>
        <begin position="195"/>
        <end position="209"/>
    </location>
</feature>
<evidence type="ECO:0000256" key="1">
    <source>
        <dbReference type="ARBA" id="ARBA00007374"/>
    </source>
</evidence>
<keyword evidence="3 4" id="KW-0418">Kinase</keyword>
<feature type="compositionally biased region" description="Polar residues" evidence="5">
    <location>
        <begin position="153"/>
        <end position="178"/>
    </location>
</feature>
<keyword evidence="2 4" id="KW-0808">Transferase</keyword>
<accession>A0AAF0AWN5</accession>
<dbReference type="PANTHER" id="PTHR12400">
    <property type="entry name" value="INOSITOL POLYPHOSPHATE KINASE"/>
    <property type="match status" value="1"/>
</dbReference>
<evidence type="ECO:0000313" key="6">
    <source>
        <dbReference type="EMBL" id="WBW74926.1"/>
    </source>
</evidence>
<proteinExistence type="inferred from homology"/>
<dbReference type="Pfam" id="PF03770">
    <property type="entry name" value="IPK"/>
    <property type="match status" value="1"/>
</dbReference>
<feature type="compositionally biased region" description="Polar residues" evidence="5">
    <location>
        <begin position="96"/>
        <end position="109"/>
    </location>
</feature>
<organism evidence="6 7">
    <name type="scientific">Schizosaccharomyces osmophilus</name>
    <dbReference type="NCBI Taxonomy" id="2545709"/>
    <lineage>
        <taxon>Eukaryota</taxon>
        <taxon>Fungi</taxon>
        <taxon>Dikarya</taxon>
        <taxon>Ascomycota</taxon>
        <taxon>Taphrinomycotina</taxon>
        <taxon>Schizosaccharomycetes</taxon>
        <taxon>Schizosaccharomycetales</taxon>
        <taxon>Schizosaccharomycetaceae</taxon>
        <taxon>Schizosaccharomyces</taxon>
    </lineage>
</organism>
<feature type="compositionally biased region" description="Basic and acidic residues" evidence="5">
    <location>
        <begin position="412"/>
        <end position="426"/>
    </location>
</feature>
<dbReference type="Proteomes" id="UP001212411">
    <property type="component" value="Chromosome 3"/>
</dbReference>
<feature type="region of interest" description="Disordered" evidence="5">
    <location>
        <begin position="535"/>
        <end position="579"/>
    </location>
</feature>
<feature type="compositionally biased region" description="Polar residues" evidence="5">
    <location>
        <begin position="230"/>
        <end position="263"/>
    </location>
</feature>
<dbReference type="GO" id="GO:0005737">
    <property type="term" value="C:cytoplasm"/>
    <property type="evidence" value="ECO:0007669"/>
    <property type="project" value="TreeGrafter"/>
</dbReference>
<feature type="compositionally biased region" description="Low complexity" evidence="5">
    <location>
        <begin position="85"/>
        <end position="95"/>
    </location>
</feature>
<dbReference type="GO" id="GO:0032958">
    <property type="term" value="P:inositol phosphate biosynthetic process"/>
    <property type="evidence" value="ECO:0007669"/>
    <property type="project" value="InterPro"/>
</dbReference>
<comment type="similarity">
    <text evidence="1 4">Belongs to the inositol phosphokinase (IPK) family.</text>
</comment>
<dbReference type="EC" id="2.7.-.-" evidence="4"/>
<dbReference type="KEGG" id="som:SOMG_04263"/>
<feature type="compositionally biased region" description="Polar residues" evidence="5">
    <location>
        <begin position="47"/>
        <end position="61"/>
    </location>
</feature>
<dbReference type="PANTHER" id="PTHR12400:SF21">
    <property type="entry name" value="KINASE"/>
    <property type="match status" value="1"/>
</dbReference>
<dbReference type="GO" id="GO:0000824">
    <property type="term" value="F:inositol-1,4,5,6-tetrakisphosphate 3-kinase activity"/>
    <property type="evidence" value="ECO:0007669"/>
    <property type="project" value="TreeGrafter"/>
</dbReference>
<dbReference type="GeneID" id="80877739"/>
<feature type="region of interest" description="Disordered" evidence="5">
    <location>
        <begin position="473"/>
        <end position="509"/>
    </location>
</feature>
<dbReference type="AlphaFoldDB" id="A0AAF0AWN5"/>
<gene>
    <name evidence="6" type="primary">kcs1</name>
    <name evidence="6" type="ORF">SOMG_04263</name>
</gene>
<protein>
    <recommendedName>
        <fullName evidence="4">Kinase</fullName>
        <ecNumber evidence="4">2.7.-.-</ecNumber>
    </recommendedName>
</protein>
<evidence type="ECO:0000256" key="5">
    <source>
        <dbReference type="SAM" id="MobiDB-lite"/>
    </source>
</evidence>
<evidence type="ECO:0000256" key="4">
    <source>
        <dbReference type="RuleBase" id="RU363090"/>
    </source>
</evidence>
<dbReference type="GO" id="GO:0005634">
    <property type="term" value="C:nucleus"/>
    <property type="evidence" value="ECO:0007669"/>
    <property type="project" value="TreeGrafter"/>
</dbReference>
<feature type="compositionally biased region" description="Low complexity" evidence="5">
    <location>
        <begin position="311"/>
        <end position="332"/>
    </location>
</feature>
<reference evidence="6 7" key="1">
    <citation type="journal article" date="2023" name="G3 (Bethesda)">
        <title>A high-quality reference genome for the fission yeast Schizosaccharomyces osmophilus.</title>
        <authorList>
            <person name="Jia G.S."/>
            <person name="Zhang W.C."/>
            <person name="Liang Y."/>
            <person name="Liu X.H."/>
            <person name="Rhind N."/>
            <person name="Pidoux A."/>
            <person name="Brysch-Herzberg M."/>
            <person name="Du L.L."/>
        </authorList>
    </citation>
    <scope>NUCLEOTIDE SEQUENCE [LARGE SCALE GENOMIC DNA]</scope>
    <source>
        <strain evidence="6 7">CBS 15793</strain>
    </source>
</reference>
<dbReference type="EMBL" id="CP115613">
    <property type="protein sequence ID" value="WBW74926.1"/>
    <property type="molecule type" value="Genomic_DNA"/>
</dbReference>
<dbReference type="GO" id="GO:0046854">
    <property type="term" value="P:phosphatidylinositol phosphate biosynthetic process"/>
    <property type="evidence" value="ECO:0007669"/>
    <property type="project" value="TreeGrafter"/>
</dbReference>
<dbReference type="Gene3D" id="3.30.470.160">
    <property type="entry name" value="Inositol polyphosphate kinase"/>
    <property type="match status" value="1"/>
</dbReference>